<evidence type="ECO:0000313" key="2">
    <source>
        <dbReference type="EMBL" id="TMS33374.1"/>
    </source>
</evidence>
<dbReference type="STRING" id="34508.A0A4U8UKD2"/>
<accession>A0A4U8UKD2</accession>
<dbReference type="AlphaFoldDB" id="A0A4U8UKD2"/>
<reference evidence="2 3" key="2">
    <citation type="journal article" date="2019" name="G3 (Bethesda)">
        <title>Hybrid Assembly of the Genome of the Entomopathogenic Nematode Steinernema carpocapsae Identifies the X-Chromosome.</title>
        <authorList>
            <person name="Serra L."/>
            <person name="Macchietto M."/>
            <person name="Macias-Munoz A."/>
            <person name="McGill C.J."/>
            <person name="Rodriguez I.M."/>
            <person name="Rodriguez B."/>
            <person name="Murad R."/>
            <person name="Mortazavi A."/>
        </authorList>
    </citation>
    <scope>NUCLEOTIDE SEQUENCE [LARGE SCALE GENOMIC DNA]</scope>
    <source>
        <strain evidence="2 3">ALL</strain>
    </source>
</reference>
<comment type="caution">
    <text evidence="2">The sequence shown here is derived from an EMBL/GenBank/DDBJ whole genome shotgun (WGS) entry which is preliminary data.</text>
</comment>
<keyword evidence="1" id="KW-0732">Signal</keyword>
<proteinExistence type="predicted"/>
<keyword evidence="3" id="KW-1185">Reference proteome</keyword>
<feature type="signal peptide" evidence="1">
    <location>
        <begin position="1"/>
        <end position="21"/>
    </location>
</feature>
<evidence type="ECO:0000313" key="3">
    <source>
        <dbReference type="Proteomes" id="UP000298663"/>
    </source>
</evidence>
<organism evidence="2 3">
    <name type="scientific">Steinernema carpocapsae</name>
    <name type="common">Entomopathogenic nematode</name>
    <dbReference type="NCBI Taxonomy" id="34508"/>
    <lineage>
        <taxon>Eukaryota</taxon>
        <taxon>Metazoa</taxon>
        <taxon>Ecdysozoa</taxon>
        <taxon>Nematoda</taxon>
        <taxon>Chromadorea</taxon>
        <taxon>Rhabditida</taxon>
        <taxon>Tylenchina</taxon>
        <taxon>Panagrolaimomorpha</taxon>
        <taxon>Strongyloidoidea</taxon>
        <taxon>Steinernematidae</taxon>
        <taxon>Steinernema</taxon>
    </lineage>
</organism>
<dbReference type="OrthoDB" id="5868188at2759"/>
<dbReference type="EMBL" id="AZBU02000001">
    <property type="protein sequence ID" value="TMS33374.1"/>
    <property type="molecule type" value="Genomic_DNA"/>
</dbReference>
<name>A0A4U8UKD2_STECR</name>
<evidence type="ECO:0000256" key="1">
    <source>
        <dbReference type="SAM" id="SignalP"/>
    </source>
</evidence>
<feature type="chain" id="PRO_5020218092" evidence="1">
    <location>
        <begin position="22"/>
        <end position="186"/>
    </location>
</feature>
<sequence length="186" mass="21048">MRLLSEALVLLLASFSRVSFSISGQSEKIQNARLDKDGYEAVQRLHFAWYMTSIKALMGQLGKEVFHELNPEDQRSFARCLDNIDDQGDLTYGARCLIRARRRRDTNPLRKPAKTGFVQAPELKRKTVKMLKPVAIKPKPRVNLTKPLISNLYKQRRLNTVLNESSAVNIASSRIPSPRATARLSG</sequence>
<protein>
    <submittedName>
        <fullName evidence="2">Uncharacterized protein</fullName>
    </submittedName>
</protein>
<dbReference type="Proteomes" id="UP000298663">
    <property type="component" value="Unassembled WGS sequence"/>
</dbReference>
<reference evidence="2 3" key="1">
    <citation type="journal article" date="2015" name="Genome Biol.">
        <title>Comparative genomics of Steinernema reveals deeply conserved gene regulatory networks.</title>
        <authorList>
            <person name="Dillman A.R."/>
            <person name="Macchietto M."/>
            <person name="Porter C.F."/>
            <person name="Rogers A."/>
            <person name="Williams B."/>
            <person name="Antoshechkin I."/>
            <person name="Lee M.M."/>
            <person name="Goodwin Z."/>
            <person name="Lu X."/>
            <person name="Lewis E.E."/>
            <person name="Goodrich-Blair H."/>
            <person name="Stock S.P."/>
            <person name="Adams B.J."/>
            <person name="Sternberg P.W."/>
            <person name="Mortazavi A."/>
        </authorList>
    </citation>
    <scope>NUCLEOTIDE SEQUENCE [LARGE SCALE GENOMIC DNA]</scope>
    <source>
        <strain evidence="2 3">ALL</strain>
    </source>
</reference>
<gene>
    <name evidence="2" type="ORF">L596_001124</name>
</gene>